<dbReference type="PROSITE" id="PS50011">
    <property type="entry name" value="PROTEIN_KINASE_DOM"/>
    <property type="match status" value="1"/>
</dbReference>
<keyword evidence="5" id="KW-0418">Kinase</keyword>
<organism evidence="5 6">
    <name type="scientific">Ascodesmis nigricans</name>
    <dbReference type="NCBI Taxonomy" id="341454"/>
    <lineage>
        <taxon>Eukaryota</taxon>
        <taxon>Fungi</taxon>
        <taxon>Dikarya</taxon>
        <taxon>Ascomycota</taxon>
        <taxon>Pezizomycotina</taxon>
        <taxon>Pezizomycetes</taxon>
        <taxon>Pezizales</taxon>
        <taxon>Ascodesmidaceae</taxon>
        <taxon>Ascodesmis</taxon>
    </lineage>
</organism>
<dbReference type="PROSITE" id="PS00108">
    <property type="entry name" value="PROTEIN_KINASE_ST"/>
    <property type="match status" value="1"/>
</dbReference>
<dbReference type="GO" id="GO:0005524">
    <property type="term" value="F:ATP binding"/>
    <property type="evidence" value="ECO:0007669"/>
    <property type="project" value="UniProtKB-KW"/>
</dbReference>
<feature type="compositionally biased region" description="Polar residues" evidence="3">
    <location>
        <begin position="57"/>
        <end position="77"/>
    </location>
</feature>
<feature type="compositionally biased region" description="Polar residues" evidence="3">
    <location>
        <begin position="1"/>
        <end position="14"/>
    </location>
</feature>
<dbReference type="OrthoDB" id="410920at2759"/>
<feature type="domain" description="Protein kinase" evidence="4">
    <location>
        <begin position="218"/>
        <end position="533"/>
    </location>
</feature>
<keyword evidence="1" id="KW-0547">Nucleotide-binding</keyword>
<protein>
    <submittedName>
        <fullName evidence="5">Kinase-like protein</fullName>
    </submittedName>
</protein>
<dbReference type="SUPFAM" id="SSF56112">
    <property type="entry name" value="Protein kinase-like (PK-like)"/>
    <property type="match status" value="1"/>
</dbReference>
<dbReference type="STRING" id="341454.A0A4S2MK44"/>
<evidence type="ECO:0000313" key="5">
    <source>
        <dbReference type="EMBL" id="TGZ77366.1"/>
    </source>
</evidence>
<evidence type="ECO:0000256" key="1">
    <source>
        <dbReference type="ARBA" id="ARBA00022741"/>
    </source>
</evidence>
<proteinExistence type="predicted"/>
<keyword evidence="6" id="KW-1185">Reference proteome</keyword>
<dbReference type="InParanoid" id="A0A4S2MK44"/>
<sequence>MRSASYGDSLSPSNFDDPGTPYSPVLGSLSQMTPLPSPIVGSESPGPWNKFRGQISRHPSFTRTPPRNHATANSPLVTSPGEHHESAASHRANLTSFRPSAGPITSPTYNNFKFEWESKGLNLPLRRNLSKNGHERSPSLPVFDAHLHREKYLGRRRRTFSSADSSPALSGSATSLSSVSSVDTTVDITTEVARRAIKKQRLEHFKATKVVDGTLRKWRGIKMVGQGAFSKVFLATSEDIPDEVDHVHEEGIVVDDERVILNPRKYVAVKIVEHGAAGAEGKERVESGLKRELDILKSVNHPCLIRLKAFAIEPTRALLVLPYCAGGDLFDLAASTPIEPPLIRRIFGEIVAALRYLHGEGIVHRDVKLENVLVNLPRAQLLALPNPPFDYPHPVITLTDVGLSRRVDFSSEDHLLTTRCGSDDYASPELIMSMPYDGRQTDAWALGVLLYALLEERLPFDPPPGTTDPKMRSKTAHRIARCEWKWVKLAPPKEGEELKYDEELEGGKRIVEGLLKRALRRWRLDAVAEDPWVKDAITCEITEVEE</sequence>
<reference evidence="5 6" key="1">
    <citation type="submission" date="2019-04" db="EMBL/GenBank/DDBJ databases">
        <title>Comparative genomics and transcriptomics to analyze fruiting body development in filamentous ascomycetes.</title>
        <authorList>
            <consortium name="DOE Joint Genome Institute"/>
            <person name="Lutkenhaus R."/>
            <person name="Traeger S."/>
            <person name="Breuer J."/>
            <person name="Kuo A."/>
            <person name="Lipzen A."/>
            <person name="Pangilinan J."/>
            <person name="Dilworth D."/>
            <person name="Sandor L."/>
            <person name="Poggeler S."/>
            <person name="Barry K."/>
            <person name="Grigoriev I.V."/>
            <person name="Nowrousian M."/>
        </authorList>
    </citation>
    <scope>NUCLEOTIDE SEQUENCE [LARGE SCALE GENOMIC DNA]</scope>
    <source>
        <strain evidence="5 6">CBS 389.68</strain>
    </source>
</reference>
<name>A0A4S2MK44_9PEZI</name>
<dbReference type="PANTHER" id="PTHR24346:SF30">
    <property type="entry name" value="MATERNAL EMBRYONIC LEUCINE ZIPPER KINASE"/>
    <property type="match status" value="1"/>
</dbReference>
<accession>A0A4S2MK44</accession>
<dbReference type="InterPro" id="IPR011009">
    <property type="entry name" value="Kinase-like_dom_sf"/>
</dbReference>
<evidence type="ECO:0000259" key="4">
    <source>
        <dbReference type="PROSITE" id="PS50011"/>
    </source>
</evidence>
<dbReference type="PANTHER" id="PTHR24346">
    <property type="entry name" value="MAP/MICROTUBULE AFFINITY-REGULATING KINASE"/>
    <property type="match status" value="1"/>
</dbReference>
<dbReference type="GO" id="GO:0035556">
    <property type="term" value="P:intracellular signal transduction"/>
    <property type="evidence" value="ECO:0007669"/>
    <property type="project" value="TreeGrafter"/>
</dbReference>
<dbReference type="InterPro" id="IPR000719">
    <property type="entry name" value="Prot_kinase_dom"/>
</dbReference>
<evidence type="ECO:0000256" key="2">
    <source>
        <dbReference type="ARBA" id="ARBA00022840"/>
    </source>
</evidence>
<dbReference type="Pfam" id="PF00069">
    <property type="entry name" value="Pkinase"/>
    <property type="match status" value="1"/>
</dbReference>
<dbReference type="GO" id="GO:0005737">
    <property type="term" value="C:cytoplasm"/>
    <property type="evidence" value="ECO:0007669"/>
    <property type="project" value="TreeGrafter"/>
</dbReference>
<keyword evidence="5" id="KW-0808">Transferase</keyword>
<evidence type="ECO:0000256" key="3">
    <source>
        <dbReference type="SAM" id="MobiDB-lite"/>
    </source>
</evidence>
<dbReference type="GO" id="GO:0004674">
    <property type="term" value="F:protein serine/threonine kinase activity"/>
    <property type="evidence" value="ECO:0007669"/>
    <property type="project" value="TreeGrafter"/>
</dbReference>
<evidence type="ECO:0000313" key="6">
    <source>
        <dbReference type="Proteomes" id="UP000298138"/>
    </source>
</evidence>
<dbReference type="AlphaFoldDB" id="A0A4S2MK44"/>
<dbReference type="InterPro" id="IPR008271">
    <property type="entry name" value="Ser/Thr_kinase_AS"/>
</dbReference>
<dbReference type="Gene3D" id="1.10.510.10">
    <property type="entry name" value="Transferase(Phosphotransferase) domain 1"/>
    <property type="match status" value="1"/>
</dbReference>
<feature type="region of interest" description="Disordered" evidence="3">
    <location>
        <begin position="1"/>
        <end position="88"/>
    </location>
</feature>
<dbReference type="Proteomes" id="UP000298138">
    <property type="component" value="Unassembled WGS sequence"/>
</dbReference>
<keyword evidence="2" id="KW-0067">ATP-binding</keyword>
<dbReference type="FunCoup" id="A0A4S2MK44">
    <property type="interactions" value="97"/>
</dbReference>
<dbReference type="EMBL" id="ML220154">
    <property type="protein sequence ID" value="TGZ77366.1"/>
    <property type="molecule type" value="Genomic_DNA"/>
</dbReference>
<gene>
    <name evidence="5" type="ORF">EX30DRAFT_356368</name>
</gene>
<dbReference type="SMART" id="SM00220">
    <property type="entry name" value="S_TKc"/>
    <property type="match status" value="1"/>
</dbReference>